<dbReference type="EMBL" id="JAHLJV010000066">
    <property type="protein sequence ID" value="KAK1579472.1"/>
    <property type="molecule type" value="Genomic_DNA"/>
</dbReference>
<keyword evidence="1" id="KW-1133">Transmembrane helix</keyword>
<sequence>MRLEGSTFVDWVNEFCFIGIPFLLFVLLILLSTRLQMLLDDMFSSDCMAPREEVRDGLLIRSFREVCSPQKEGGSERGKGGPQEYVGTRVLFMKDGRDAVGFREGDCIAAVTTTIVPHNLYTLRSTMCLHSSPRICDVSTGGRLKFQSLH</sequence>
<evidence type="ECO:0000256" key="1">
    <source>
        <dbReference type="SAM" id="Phobius"/>
    </source>
</evidence>
<proteinExistence type="predicted"/>
<reference evidence="2" key="1">
    <citation type="submission" date="2021-06" db="EMBL/GenBank/DDBJ databases">
        <title>Comparative genomics, transcriptomics and evolutionary studies reveal genomic signatures of adaptation to plant cell wall in hemibiotrophic fungi.</title>
        <authorList>
            <consortium name="DOE Joint Genome Institute"/>
            <person name="Baroncelli R."/>
            <person name="Diaz J.F."/>
            <person name="Benocci T."/>
            <person name="Peng M."/>
            <person name="Battaglia E."/>
            <person name="Haridas S."/>
            <person name="Andreopoulos W."/>
            <person name="Labutti K."/>
            <person name="Pangilinan J."/>
            <person name="Floch G.L."/>
            <person name="Makela M.R."/>
            <person name="Henrissat B."/>
            <person name="Grigoriev I.V."/>
            <person name="Crouch J.A."/>
            <person name="De Vries R.P."/>
            <person name="Sukno S.A."/>
            <person name="Thon M.R."/>
        </authorList>
    </citation>
    <scope>NUCLEOTIDE SEQUENCE</scope>
    <source>
        <strain evidence="2">CBS 125086</strain>
    </source>
</reference>
<dbReference type="Proteomes" id="UP001230504">
    <property type="component" value="Unassembled WGS sequence"/>
</dbReference>
<comment type="caution">
    <text evidence="2">The sequence shown here is derived from an EMBL/GenBank/DDBJ whole genome shotgun (WGS) entry which is preliminary data.</text>
</comment>
<protein>
    <submittedName>
        <fullName evidence="2">Uncharacterized protein</fullName>
    </submittedName>
</protein>
<keyword evidence="3" id="KW-1185">Reference proteome</keyword>
<accession>A0AAD8V184</accession>
<evidence type="ECO:0000313" key="3">
    <source>
        <dbReference type="Proteomes" id="UP001230504"/>
    </source>
</evidence>
<dbReference type="AlphaFoldDB" id="A0AAD8V184"/>
<evidence type="ECO:0000313" key="2">
    <source>
        <dbReference type="EMBL" id="KAK1579472.1"/>
    </source>
</evidence>
<name>A0AAD8V184_9PEZI</name>
<dbReference type="RefSeq" id="XP_060410596.1">
    <property type="nucleotide sequence ID" value="XM_060552585.1"/>
</dbReference>
<keyword evidence="1" id="KW-0812">Transmembrane</keyword>
<dbReference type="GeneID" id="85436825"/>
<feature type="transmembrane region" description="Helical" evidence="1">
    <location>
        <begin position="12"/>
        <end position="32"/>
    </location>
</feature>
<keyword evidence="1" id="KW-0472">Membrane</keyword>
<organism evidence="2 3">
    <name type="scientific">Colletotrichum navitas</name>
    <dbReference type="NCBI Taxonomy" id="681940"/>
    <lineage>
        <taxon>Eukaryota</taxon>
        <taxon>Fungi</taxon>
        <taxon>Dikarya</taxon>
        <taxon>Ascomycota</taxon>
        <taxon>Pezizomycotina</taxon>
        <taxon>Sordariomycetes</taxon>
        <taxon>Hypocreomycetidae</taxon>
        <taxon>Glomerellales</taxon>
        <taxon>Glomerellaceae</taxon>
        <taxon>Colletotrichum</taxon>
        <taxon>Colletotrichum graminicola species complex</taxon>
    </lineage>
</organism>
<gene>
    <name evidence="2" type="ORF">LY79DRAFT_343383</name>
</gene>